<accession>A0A8J2PHT1</accession>
<comment type="caution">
    <text evidence="1">The sequence shown here is derived from an EMBL/GenBank/DDBJ whole genome shotgun (WGS) entry which is preliminary data.</text>
</comment>
<evidence type="ECO:0000313" key="2">
    <source>
        <dbReference type="Proteomes" id="UP000708208"/>
    </source>
</evidence>
<dbReference type="EMBL" id="CAJVCH010557463">
    <property type="protein sequence ID" value="CAG7830758.1"/>
    <property type="molecule type" value="Genomic_DNA"/>
</dbReference>
<evidence type="ECO:0000313" key="1">
    <source>
        <dbReference type="EMBL" id="CAG7830758.1"/>
    </source>
</evidence>
<keyword evidence="2" id="KW-1185">Reference proteome</keyword>
<protein>
    <submittedName>
        <fullName evidence="1">Uncharacterized protein</fullName>
    </submittedName>
</protein>
<feature type="non-terminal residue" evidence="1">
    <location>
        <position position="1"/>
    </location>
</feature>
<name>A0A8J2PHT1_9HEXA</name>
<dbReference type="Proteomes" id="UP000708208">
    <property type="component" value="Unassembled WGS sequence"/>
</dbReference>
<proteinExistence type="predicted"/>
<organism evidence="1 2">
    <name type="scientific">Allacma fusca</name>
    <dbReference type="NCBI Taxonomy" id="39272"/>
    <lineage>
        <taxon>Eukaryota</taxon>
        <taxon>Metazoa</taxon>
        <taxon>Ecdysozoa</taxon>
        <taxon>Arthropoda</taxon>
        <taxon>Hexapoda</taxon>
        <taxon>Collembola</taxon>
        <taxon>Symphypleona</taxon>
        <taxon>Sminthuridae</taxon>
        <taxon>Allacma</taxon>
    </lineage>
</organism>
<sequence>LSDEEYPPFSDYSQTACKIRAEAVITFFNASTYSYKAASIIRSIRSTKVYSWERTRCLR</sequence>
<reference evidence="1" key="1">
    <citation type="submission" date="2021-06" db="EMBL/GenBank/DDBJ databases">
        <authorList>
            <person name="Hodson N. C."/>
            <person name="Mongue J. A."/>
            <person name="Jaron S. K."/>
        </authorList>
    </citation>
    <scope>NUCLEOTIDE SEQUENCE</scope>
</reference>
<dbReference type="AlphaFoldDB" id="A0A8J2PHT1"/>
<gene>
    <name evidence="1" type="ORF">AFUS01_LOCUS40543</name>
</gene>